<evidence type="ECO:0000313" key="2">
    <source>
        <dbReference type="EMBL" id="MBW0548334.1"/>
    </source>
</evidence>
<dbReference type="AlphaFoldDB" id="A0A9Q3IQX8"/>
<dbReference type="Pfam" id="PF22936">
    <property type="entry name" value="Pol_BBD"/>
    <property type="match status" value="1"/>
</dbReference>
<sequence length="277" mass="31209">MQWLKSTYNGNLQEYIDNSQKFMMALKTVNIHVPAKLHTFMLLGKLSGDPKIHQYVEVLSLNEDLVKKPKLVISKLQDFHNNSKTQHNPNCTSHSKEECFAKHPELRPLNRQNNKRKAGYNQNASAHISTAQALITRRASLLNSMEFIVDCGAMHHMFNSKSCFSTLEQTPHLEVCTRDSTSSLLSEGIGTVVLLCNNKIFTLNDCLFVPKLNCNLISLLGICKEKLIITQDNGNFKLELNHQALIEGKIINNLMRVEFSIPKALSTQATKTFGIKG</sequence>
<dbReference type="OrthoDB" id="3251181at2759"/>
<dbReference type="EMBL" id="AVOT02053546">
    <property type="protein sequence ID" value="MBW0548334.1"/>
    <property type="molecule type" value="Genomic_DNA"/>
</dbReference>
<dbReference type="InterPro" id="IPR054722">
    <property type="entry name" value="PolX-like_BBD"/>
</dbReference>
<reference evidence="2" key="1">
    <citation type="submission" date="2021-03" db="EMBL/GenBank/DDBJ databases">
        <title>Draft genome sequence of rust myrtle Austropuccinia psidii MF-1, a brazilian biotype.</title>
        <authorList>
            <person name="Quecine M.C."/>
            <person name="Pachon D.M.R."/>
            <person name="Bonatelli M.L."/>
            <person name="Correr F.H."/>
            <person name="Franceschini L.M."/>
            <person name="Leite T.F."/>
            <person name="Margarido G.R.A."/>
            <person name="Almeida C.A."/>
            <person name="Ferrarezi J.A."/>
            <person name="Labate C.A."/>
        </authorList>
    </citation>
    <scope>NUCLEOTIDE SEQUENCE</scope>
    <source>
        <strain evidence="2">MF-1</strain>
    </source>
</reference>
<accession>A0A9Q3IQX8</accession>
<proteinExistence type="predicted"/>
<gene>
    <name evidence="2" type="ORF">O181_088049</name>
</gene>
<feature type="domain" description="Retrovirus-related Pol polyprotein from transposon TNT 1-94-like beta-barrel" evidence="1">
    <location>
        <begin position="147"/>
        <end position="222"/>
    </location>
</feature>
<dbReference type="Proteomes" id="UP000765509">
    <property type="component" value="Unassembled WGS sequence"/>
</dbReference>
<evidence type="ECO:0000313" key="3">
    <source>
        <dbReference type="Proteomes" id="UP000765509"/>
    </source>
</evidence>
<keyword evidence="3" id="KW-1185">Reference proteome</keyword>
<evidence type="ECO:0000259" key="1">
    <source>
        <dbReference type="Pfam" id="PF22936"/>
    </source>
</evidence>
<comment type="caution">
    <text evidence="2">The sequence shown here is derived from an EMBL/GenBank/DDBJ whole genome shotgun (WGS) entry which is preliminary data.</text>
</comment>
<protein>
    <recommendedName>
        <fullName evidence="1">Retrovirus-related Pol polyprotein from transposon TNT 1-94-like beta-barrel domain-containing protein</fullName>
    </recommendedName>
</protein>
<organism evidence="2 3">
    <name type="scientific">Austropuccinia psidii MF-1</name>
    <dbReference type="NCBI Taxonomy" id="1389203"/>
    <lineage>
        <taxon>Eukaryota</taxon>
        <taxon>Fungi</taxon>
        <taxon>Dikarya</taxon>
        <taxon>Basidiomycota</taxon>
        <taxon>Pucciniomycotina</taxon>
        <taxon>Pucciniomycetes</taxon>
        <taxon>Pucciniales</taxon>
        <taxon>Sphaerophragmiaceae</taxon>
        <taxon>Austropuccinia</taxon>
    </lineage>
</organism>
<name>A0A9Q3IQX8_9BASI</name>